<evidence type="ECO:0000313" key="4">
    <source>
        <dbReference type="Proteomes" id="UP000307000"/>
    </source>
</evidence>
<accession>A0A5B7WXS9</accession>
<feature type="domain" description="Sulfatase-modifying factor enzyme-like" evidence="2">
    <location>
        <begin position="41"/>
        <end position="317"/>
    </location>
</feature>
<dbReference type="GO" id="GO:0120147">
    <property type="term" value="F:formylglycine-generating oxidase activity"/>
    <property type="evidence" value="ECO:0007669"/>
    <property type="project" value="TreeGrafter"/>
</dbReference>
<dbReference type="SUPFAM" id="SSF56436">
    <property type="entry name" value="C-type lectin-like"/>
    <property type="match status" value="1"/>
</dbReference>
<feature type="region of interest" description="Disordered" evidence="1">
    <location>
        <begin position="300"/>
        <end position="319"/>
    </location>
</feature>
<protein>
    <submittedName>
        <fullName evidence="3">CoA ester lyase</fullName>
    </submittedName>
</protein>
<evidence type="ECO:0000256" key="1">
    <source>
        <dbReference type="SAM" id="MobiDB-lite"/>
    </source>
</evidence>
<name>A0A5B7WXS9_9MICC</name>
<organism evidence="3 4">
    <name type="scientific">Glutamicibacter creatinolyticus</name>
    <dbReference type="NCBI Taxonomy" id="162496"/>
    <lineage>
        <taxon>Bacteria</taxon>
        <taxon>Bacillati</taxon>
        <taxon>Actinomycetota</taxon>
        <taxon>Actinomycetes</taxon>
        <taxon>Micrococcales</taxon>
        <taxon>Micrococcaceae</taxon>
        <taxon>Glutamicibacter</taxon>
    </lineage>
</organism>
<reference evidence="3 4" key="1">
    <citation type="submission" date="2018-12" db="EMBL/GenBank/DDBJ databases">
        <title>Complete Genome Sequence of Glutamicibacter creatinolyticus strain LGCM259,isolated from an abscess of a 12-year-old mare in Italy.</title>
        <authorList>
            <person name="Santos R.G."/>
            <person name="Silva A.L."/>
            <person name="Seyffert N."/>
            <person name="Castro T.L.P."/>
            <person name="Attili A.R."/>
            <person name="Rifici C."/>
            <person name="Mazzullo G."/>
            <person name="Brenig B."/>
            <person name="Venanzi F."/>
            <person name="Azevedo V."/>
        </authorList>
    </citation>
    <scope>NUCLEOTIDE SEQUENCE [LARGE SCALE GENOMIC DNA]</scope>
    <source>
        <strain evidence="3 4">LGCM 259</strain>
    </source>
</reference>
<proteinExistence type="predicted"/>
<dbReference type="InterPro" id="IPR042095">
    <property type="entry name" value="SUMF_sf"/>
</dbReference>
<dbReference type="KEGG" id="gcr:GcLGCM259_2458"/>
<evidence type="ECO:0000313" key="3">
    <source>
        <dbReference type="EMBL" id="QCY48165.1"/>
    </source>
</evidence>
<dbReference type="AlphaFoldDB" id="A0A5B7WXS9"/>
<dbReference type="PANTHER" id="PTHR23150:SF19">
    <property type="entry name" value="FORMYLGLYCINE-GENERATING ENZYME"/>
    <property type="match status" value="1"/>
</dbReference>
<dbReference type="EMBL" id="CP034412">
    <property type="protein sequence ID" value="QCY48165.1"/>
    <property type="molecule type" value="Genomic_DNA"/>
</dbReference>
<gene>
    <name evidence="3" type="ORF">GcLGCM259_2458</name>
</gene>
<dbReference type="Proteomes" id="UP000307000">
    <property type="component" value="Chromosome"/>
</dbReference>
<dbReference type="Pfam" id="PF03781">
    <property type="entry name" value="FGE-sulfatase"/>
    <property type="match status" value="1"/>
</dbReference>
<keyword evidence="3" id="KW-0456">Lyase</keyword>
<dbReference type="InterPro" id="IPR016187">
    <property type="entry name" value="CTDL_fold"/>
</dbReference>
<evidence type="ECO:0000259" key="2">
    <source>
        <dbReference type="Pfam" id="PF03781"/>
    </source>
</evidence>
<feature type="region of interest" description="Disordered" evidence="1">
    <location>
        <begin position="1"/>
        <end position="26"/>
    </location>
</feature>
<dbReference type="Gene3D" id="3.90.1580.10">
    <property type="entry name" value="paralog of FGE (formylglycine-generating enzyme)"/>
    <property type="match status" value="1"/>
</dbReference>
<dbReference type="InterPro" id="IPR005532">
    <property type="entry name" value="SUMF_dom"/>
</dbReference>
<sequence length="319" mass="34640">MSCCRPSPRATGSPSGPAAVGSSSGSVLVNSRSPGLHALAQVHLPSGSFEMGDHFAEGYPADGELPLHRVQVSGFSMDATLVTNEQFACFTEATGYLTESERLGYSAVFRGYLSAPSSDVIGSATGTSWWLGVRGANWRHPTGRGSSWQDLADHPVVQVSWNDAMAYCRWAGRALPTEAQWEYAARGLVKGQRYAWGNELMPGGRHQCNIWQGNFPQHNSAEDGYTGTSPVKSYPPNPVGLFDVAGNAWEWCSDWFLPKYYRNSPLKDPTGPTIGDGRVLRGGSHLCHDSYCNRYRVSARSHNSPDSASSNTGFRTVNR</sequence>
<dbReference type="GO" id="GO:0016829">
    <property type="term" value="F:lyase activity"/>
    <property type="evidence" value="ECO:0007669"/>
    <property type="project" value="UniProtKB-KW"/>
</dbReference>
<feature type="compositionally biased region" description="Low complexity" evidence="1">
    <location>
        <begin position="12"/>
        <end position="26"/>
    </location>
</feature>
<keyword evidence="4" id="KW-1185">Reference proteome</keyword>
<dbReference type="PANTHER" id="PTHR23150">
    <property type="entry name" value="SULFATASE MODIFYING FACTOR 1, 2"/>
    <property type="match status" value="1"/>
</dbReference>
<dbReference type="InterPro" id="IPR051043">
    <property type="entry name" value="Sulfatase_Mod_Factor_Kinase"/>
</dbReference>